<evidence type="ECO:0000256" key="3">
    <source>
        <dbReference type="ARBA" id="ARBA00022884"/>
    </source>
</evidence>
<evidence type="ECO:0000256" key="2">
    <source>
        <dbReference type="ARBA" id="ARBA00022835"/>
    </source>
</evidence>
<dbReference type="GO" id="GO:0000176">
    <property type="term" value="C:nuclear exosome (RNase complex)"/>
    <property type="evidence" value="ECO:0007669"/>
    <property type="project" value="TreeGrafter"/>
</dbReference>
<sequence>MDSLLSSPPVIRAGDPISTGPDSSRLLNGSSNQSSIRVDSQHQQILAGKTGYLHTTTFTIPKKNNGGVQTQMAIDIVPFASNRYLPQENDMVIGTVLQKNFEFYLVDINSSLGPAMLPALAFQGATKTNKPQYPEGTLLFCRVTKADPSAGRVELSCIDLLDNKKSWNTGEATFKELKGGLVKDFPIAVGRQMLVESSPLGTLLERLGATVQYELVVGYNGRVWVRAESASQVVLVFQAVERLVEMQCKVDSVEFIMEQLAPKRK</sequence>
<dbReference type="PANTHER" id="PTHR21321">
    <property type="entry name" value="PNAS-3 RELATED"/>
    <property type="match status" value="1"/>
</dbReference>
<dbReference type="AlphaFoldDB" id="A0A8J8NS38"/>
<evidence type="ECO:0000256" key="1">
    <source>
        <dbReference type="ARBA" id="ARBA00004123"/>
    </source>
</evidence>
<feature type="region of interest" description="Disordered" evidence="4">
    <location>
        <begin position="1"/>
        <end position="34"/>
    </location>
</feature>
<comment type="caution">
    <text evidence="6">The sequence shown here is derived from an EMBL/GenBank/DDBJ whole genome shotgun (WGS) entry which is preliminary data.</text>
</comment>
<dbReference type="GO" id="GO:0071051">
    <property type="term" value="P:poly(A)-dependent snoRNA 3'-end processing"/>
    <property type="evidence" value="ECO:0007669"/>
    <property type="project" value="TreeGrafter"/>
</dbReference>
<dbReference type="OrthoDB" id="340500at2759"/>
<name>A0A8J8NS38_HALGN</name>
<gene>
    <name evidence="6" type="ORF">FGO68_gene4839</name>
</gene>
<dbReference type="Gene3D" id="3.30.1370.10">
    <property type="entry name" value="K Homology domain, type 1"/>
    <property type="match status" value="1"/>
</dbReference>
<dbReference type="GO" id="GO:0034475">
    <property type="term" value="P:U4 snRNA 3'-end processing"/>
    <property type="evidence" value="ECO:0007669"/>
    <property type="project" value="TreeGrafter"/>
</dbReference>
<evidence type="ECO:0000259" key="5">
    <source>
        <dbReference type="Pfam" id="PF15985"/>
    </source>
</evidence>
<dbReference type="GO" id="GO:0071035">
    <property type="term" value="P:nuclear polyadenylation-dependent rRNA catabolic process"/>
    <property type="evidence" value="ECO:0007669"/>
    <property type="project" value="TreeGrafter"/>
</dbReference>
<accession>A0A8J8NS38</accession>
<dbReference type="InterPro" id="IPR026699">
    <property type="entry name" value="Exosome_RNA_bind1/RRP40/RRP4"/>
</dbReference>
<dbReference type="InterPro" id="IPR036612">
    <property type="entry name" value="KH_dom_type_1_sf"/>
</dbReference>
<dbReference type="Pfam" id="PF21262">
    <property type="entry name" value="RRP40_S1"/>
    <property type="match status" value="1"/>
</dbReference>
<keyword evidence="3" id="KW-0694">RNA-binding</keyword>
<evidence type="ECO:0000313" key="7">
    <source>
        <dbReference type="Proteomes" id="UP000785679"/>
    </source>
</evidence>
<protein>
    <recommendedName>
        <fullName evidence="5">K Homology domain-containing protein</fullName>
    </recommendedName>
</protein>
<dbReference type="EMBL" id="RRYP01008821">
    <property type="protein sequence ID" value="TNV79515.1"/>
    <property type="molecule type" value="Genomic_DNA"/>
</dbReference>
<evidence type="ECO:0000256" key="4">
    <source>
        <dbReference type="SAM" id="MobiDB-lite"/>
    </source>
</evidence>
<evidence type="ECO:0000313" key="6">
    <source>
        <dbReference type="EMBL" id="TNV79515.1"/>
    </source>
</evidence>
<keyword evidence="2" id="KW-0271">Exosome</keyword>
<organism evidence="6 7">
    <name type="scientific">Halteria grandinella</name>
    <dbReference type="NCBI Taxonomy" id="5974"/>
    <lineage>
        <taxon>Eukaryota</taxon>
        <taxon>Sar</taxon>
        <taxon>Alveolata</taxon>
        <taxon>Ciliophora</taxon>
        <taxon>Intramacronucleata</taxon>
        <taxon>Spirotrichea</taxon>
        <taxon>Stichotrichia</taxon>
        <taxon>Sporadotrichida</taxon>
        <taxon>Halteriidae</taxon>
        <taxon>Halteria</taxon>
    </lineage>
</organism>
<dbReference type="PANTHER" id="PTHR21321:SF1">
    <property type="entry name" value="EXOSOME COMPLEX COMPONENT RRP40"/>
    <property type="match status" value="1"/>
</dbReference>
<reference evidence="6" key="1">
    <citation type="submission" date="2019-06" db="EMBL/GenBank/DDBJ databases">
        <authorList>
            <person name="Zheng W."/>
        </authorList>
    </citation>
    <scope>NUCLEOTIDE SEQUENCE</scope>
    <source>
        <strain evidence="6">QDHG01</strain>
    </source>
</reference>
<dbReference type="GO" id="GO:0071034">
    <property type="term" value="P:CUT catabolic process"/>
    <property type="evidence" value="ECO:0007669"/>
    <property type="project" value="TreeGrafter"/>
</dbReference>
<dbReference type="GO" id="GO:0000177">
    <property type="term" value="C:cytoplasmic exosome (RNase complex)"/>
    <property type="evidence" value="ECO:0007669"/>
    <property type="project" value="TreeGrafter"/>
</dbReference>
<dbReference type="SUPFAM" id="SSF54791">
    <property type="entry name" value="Eukaryotic type KH-domain (KH-domain type I)"/>
    <property type="match status" value="1"/>
</dbReference>
<comment type="subcellular location">
    <subcellularLocation>
        <location evidence="1">Nucleus</location>
    </subcellularLocation>
</comment>
<feature type="compositionally biased region" description="Polar residues" evidence="4">
    <location>
        <begin position="20"/>
        <end position="34"/>
    </location>
</feature>
<dbReference type="SUPFAM" id="SSF50249">
    <property type="entry name" value="Nucleic acid-binding proteins"/>
    <property type="match status" value="1"/>
</dbReference>
<keyword evidence="7" id="KW-1185">Reference proteome</keyword>
<dbReference type="Gene3D" id="2.40.50.140">
    <property type="entry name" value="Nucleic acid-binding proteins"/>
    <property type="match status" value="1"/>
</dbReference>
<dbReference type="Proteomes" id="UP000785679">
    <property type="component" value="Unassembled WGS sequence"/>
</dbReference>
<dbReference type="InterPro" id="IPR004088">
    <property type="entry name" value="KH_dom_type_1"/>
</dbReference>
<dbReference type="Pfam" id="PF15985">
    <property type="entry name" value="KH_6"/>
    <property type="match status" value="1"/>
</dbReference>
<dbReference type="GO" id="GO:0071038">
    <property type="term" value="P:TRAMP-dependent tRNA surveillance pathway"/>
    <property type="evidence" value="ECO:0007669"/>
    <property type="project" value="TreeGrafter"/>
</dbReference>
<dbReference type="InterPro" id="IPR012340">
    <property type="entry name" value="NA-bd_OB-fold"/>
</dbReference>
<feature type="domain" description="K Homology" evidence="5">
    <location>
        <begin position="201"/>
        <end position="230"/>
    </location>
</feature>
<dbReference type="GO" id="GO:0000467">
    <property type="term" value="P:exonucleolytic trimming to generate mature 3'-end of 5.8S rRNA from tricistronic rRNA transcript (SSU-rRNA, 5.8S rRNA, LSU-rRNA)"/>
    <property type="evidence" value="ECO:0007669"/>
    <property type="project" value="TreeGrafter"/>
</dbReference>
<proteinExistence type="predicted"/>
<dbReference type="GO" id="GO:0003723">
    <property type="term" value="F:RNA binding"/>
    <property type="evidence" value="ECO:0007669"/>
    <property type="project" value="UniProtKB-KW"/>
</dbReference>